<evidence type="ECO:0000313" key="2">
    <source>
        <dbReference type="Proteomes" id="UP000278746"/>
    </source>
</evidence>
<gene>
    <name evidence="1" type="ORF">EBO34_11130</name>
</gene>
<sequence>MYDQHQGYYNHYGQGYEQEDVRQEEGEVEYVVNYDPFVFETAQSVIGSKLVFQTTQGSVRGRLIDAKPDHVVVEQEGGTFFIRIQEIVWILVQNKE</sequence>
<name>A0A3M7TZW8_9BACI</name>
<proteinExistence type="predicted"/>
<evidence type="ECO:0000313" key="1">
    <source>
        <dbReference type="EMBL" id="RNA70442.1"/>
    </source>
</evidence>
<dbReference type="InterPro" id="IPR020139">
    <property type="entry name" value="DUF2642"/>
</dbReference>
<dbReference type="AlphaFoldDB" id="A0A3M7TZW8"/>
<dbReference type="EMBL" id="RHIB01000001">
    <property type="protein sequence ID" value="RNA70442.1"/>
    <property type="molecule type" value="Genomic_DNA"/>
</dbReference>
<protein>
    <submittedName>
        <fullName evidence="1">DUF2642 domain-containing protein</fullName>
    </submittedName>
</protein>
<dbReference type="OrthoDB" id="2439488at2"/>
<dbReference type="Proteomes" id="UP000278746">
    <property type="component" value="Unassembled WGS sequence"/>
</dbReference>
<dbReference type="Pfam" id="PF10842">
    <property type="entry name" value="DUF2642"/>
    <property type="match status" value="1"/>
</dbReference>
<organism evidence="1 2">
    <name type="scientific">Alteribacter keqinensis</name>
    <dbReference type="NCBI Taxonomy" id="2483800"/>
    <lineage>
        <taxon>Bacteria</taxon>
        <taxon>Bacillati</taxon>
        <taxon>Bacillota</taxon>
        <taxon>Bacilli</taxon>
        <taxon>Bacillales</taxon>
        <taxon>Bacillaceae</taxon>
        <taxon>Alteribacter</taxon>
    </lineage>
</organism>
<reference evidence="1 2" key="1">
    <citation type="submission" date="2018-10" db="EMBL/GenBank/DDBJ databases">
        <title>Bacillus Keqinensis sp. nov., a moderately halophilic bacterium isolated from a saline-alkaline lake.</title>
        <authorList>
            <person name="Wang H."/>
        </authorList>
    </citation>
    <scope>NUCLEOTIDE SEQUENCE [LARGE SCALE GENOMIC DNA]</scope>
    <source>
        <strain evidence="1 2">KQ-3</strain>
    </source>
</reference>
<keyword evidence="2" id="KW-1185">Reference proteome</keyword>
<dbReference type="RefSeq" id="WP_122898241.1">
    <property type="nucleotide sequence ID" value="NZ_RHIB01000001.1"/>
</dbReference>
<accession>A0A3M7TZW8</accession>
<comment type="caution">
    <text evidence="1">The sequence shown here is derived from an EMBL/GenBank/DDBJ whole genome shotgun (WGS) entry which is preliminary data.</text>
</comment>